<dbReference type="NCBIfam" id="TIGR00229">
    <property type="entry name" value="sensory_box"/>
    <property type="match status" value="1"/>
</dbReference>
<dbReference type="PROSITE" id="PS50885">
    <property type="entry name" value="HAMP"/>
    <property type="match status" value="1"/>
</dbReference>
<dbReference type="CDD" id="cd06225">
    <property type="entry name" value="HAMP"/>
    <property type="match status" value="1"/>
</dbReference>
<dbReference type="Gene3D" id="3.30.450.20">
    <property type="entry name" value="PAS domain"/>
    <property type="match status" value="2"/>
</dbReference>
<evidence type="ECO:0000256" key="5">
    <source>
        <dbReference type="ARBA" id="ARBA00022777"/>
    </source>
</evidence>
<dbReference type="Gene3D" id="6.10.340.10">
    <property type="match status" value="1"/>
</dbReference>
<dbReference type="InterPro" id="IPR011495">
    <property type="entry name" value="Sig_transdc_His_kin_sub2_dim/P"/>
</dbReference>
<dbReference type="InterPro" id="IPR003594">
    <property type="entry name" value="HATPase_dom"/>
</dbReference>
<keyword evidence="9" id="KW-1133">Transmembrane helix</keyword>
<dbReference type="GO" id="GO:0016020">
    <property type="term" value="C:membrane"/>
    <property type="evidence" value="ECO:0007669"/>
    <property type="project" value="UniProtKB-SubCell"/>
</dbReference>
<dbReference type="InterPro" id="IPR000014">
    <property type="entry name" value="PAS"/>
</dbReference>
<evidence type="ECO:0000256" key="1">
    <source>
        <dbReference type="ARBA" id="ARBA00004370"/>
    </source>
</evidence>
<organism evidence="12 13">
    <name type="scientific">Solidesulfovibrio carbinoliphilus subsp. oakridgensis</name>
    <dbReference type="NCBI Taxonomy" id="694327"/>
    <lineage>
        <taxon>Bacteria</taxon>
        <taxon>Pseudomonadati</taxon>
        <taxon>Thermodesulfobacteriota</taxon>
        <taxon>Desulfovibrionia</taxon>
        <taxon>Desulfovibrionales</taxon>
        <taxon>Desulfovibrionaceae</taxon>
        <taxon>Solidesulfovibrio</taxon>
    </lineage>
</organism>
<reference evidence="13" key="1">
    <citation type="journal article" date="2015" name="Genome Announc.">
        <title>High-Quality Draft Genome Sequence of Desulfovibrio carbinoliphilus FW-101-2B, an Organic Acid-Oxidizing Sulfate-Reducing Bacterium Isolated from Uranium(VI)-Contaminated Groundwater.</title>
        <authorList>
            <person name="Ramsay B.D."/>
            <person name="Hwang C."/>
            <person name="Woo H.L."/>
            <person name="Carroll S.L."/>
            <person name="Lucas S."/>
            <person name="Han J."/>
            <person name="Lapidus A.L."/>
            <person name="Cheng J.F."/>
            <person name="Goodwin L.A."/>
            <person name="Pitluck S."/>
            <person name="Peters L."/>
            <person name="Chertkov O."/>
            <person name="Held B."/>
            <person name="Detter J.C."/>
            <person name="Han C.S."/>
            <person name="Tapia R."/>
            <person name="Land M.L."/>
            <person name="Hauser L.J."/>
            <person name="Kyrpides N.C."/>
            <person name="Ivanova N.N."/>
            <person name="Mikhailova N."/>
            <person name="Pagani I."/>
            <person name="Woyke T."/>
            <person name="Arkin A.P."/>
            <person name="Dehal P."/>
            <person name="Chivian D."/>
            <person name="Criddle C.S."/>
            <person name="Wu W."/>
            <person name="Chakraborty R."/>
            <person name="Hazen T.C."/>
            <person name="Fields M.W."/>
        </authorList>
    </citation>
    <scope>NUCLEOTIDE SEQUENCE [LARGE SCALE GENOMIC DNA]</scope>
    <source>
        <strain evidence="13">FW-101-2B</strain>
    </source>
</reference>
<keyword evidence="9" id="KW-0812">Transmembrane</keyword>
<keyword evidence="9" id="KW-0472">Membrane</keyword>
<dbReference type="Pfam" id="PF00672">
    <property type="entry name" value="HAMP"/>
    <property type="match status" value="1"/>
</dbReference>
<dbReference type="Proteomes" id="UP000004662">
    <property type="component" value="Chromosome"/>
</dbReference>
<dbReference type="InterPro" id="IPR013656">
    <property type="entry name" value="PAS_4"/>
</dbReference>
<keyword evidence="3" id="KW-0808">Transferase</keyword>
<feature type="transmembrane region" description="Helical" evidence="9">
    <location>
        <begin position="293"/>
        <end position="312"/>
    </location>
</feature>
<dbReference type="HOGENOM" id="CLU_390689_0_0_7"/>
<dbReference type="eggNOG" id="COG3920">
    <property type="taxonomic scope" value="Bacteria"/>
</dbReference>
<dbReference type="InterPro" id="IPR035965">
    <property type="entry name" value="PAS-like_dom_sf"/>
</dbReference>
<dbReference type="STRING" id="694327.DFW101_2453"/>
<dbReference type="Pfam" id="PF07568">
    <property type="entry name" value="HisKA_2"/>
    <property type="match status" value="1"/>
</dbReference>
<keyword evidence="8" id="KW-0175">Coiled coil</keyword>
<dbReference type="SUPFAM" id="SSF103190">
    <property type="entry name" value="Sensory domain-like"/>
    <property type="match status" value="1"/>
</dbReference>
<dbReference type="GO" id="GO:0005524">
    <property type="term" value="F:ATP binding"/>
    <property type="evidence" value="ECO:0007669"/>
    <property type="project" value="UniProtKB-KW"/>
</dbReference>
<sequence length="706" mass="77428">MRIPRFAPWQWFLERSIETLLLCVVLLAALPAMAIITLSSFEARDQAERQAEEELRYLTRSLAAIQHGVTRQAEGLLAALARTEAVGSGDLAACDRLFTALLRDHPELSNIFMADASGRVTAAGLPPFVGEDLSDRKYFREAMDTGKLGVGDFILGRTTGRPILAFALPTGNAGRPLQGILGMSYYLQGYEAFLEKLEMPPHARVTLLDRNGRRMLAYPLDARYPLGAKAHAPNWERFATADADEGTFMAPRLTGEEGLFSFARLRLAPEAPPYMTIVVSSARREAFRNADILLRRGLALVLVATFLALLIARLAGRAAIGRGITNLADAAGRLAAGDLSARVPDDAGSLEVRRLGRIFNAMAAAHETRDRELIEAAVALGKMRGMLNNILESMPSAIIGCDSAGRVTHINRNAERLLGLERDTAMGRTMAESMPALSTYRQTLEQSLRERRALVVEKLALPLDQAIRLMDMLFYPLIANGAEGVVIRLDDVTEREKAREALERNLEEKNILLKEIHHRVKNNLQIILSFISLQAEDATDSGERDRFRQLEIRIRSMALVHQQLYSHGEVATIDMGEYVATLARGIVGIFRKTLADVALVLDTEPLRLSLDKAVPCGLLLGELITNACKHAFVAGRAGELRVGSRVEGGVVRLWVEDTGPGTPEGFDYARAQTMGMTLIKELVRQLQGRAALSGDGGLRVEVVFPA</sequence>
<dbReference type="SMART" id="SM00091">
    <property type="entry name" value="PAS"/>
    <property type="match status" value="1"/>
</dbReference>
<proteinExistence type="predicted"/>
<dbReference type="Pfam" id="PF08448">
    <property type="entry name" value="PAS_4"/>
    <property type="match status" value="1"/>
</dbReference>
<dbReference type="CDD" id="cd12914">
    <property type="entry name" value="PDC1_DGC_like"/>
    <property type="match status" value="1"/>
</dbReference>
<gene>
    <name evidence="12" type="ORF">DFW101_2453</name>
</gene>
<dbReference type="SUPFAM" id="SSF55785">
    <property type="entry name" value="PYP-like sensor domain (PAS domain)"/>
    <property type="match status" value="1"/>
</dbReference>
<protein>
    <submittedName>
        <fullName evidence="12">Signal transduction histidine kinase</fullName>
    </submittedName>
</protein>
<dbReference type="GO" id="GO:0016301">
    <property type="term" value="F:kinase activity"/>
    <property type="evidence" value="ECO:0007669"/>
    <property type="project" value="UniProtKB-KW"/>
</dbReference>
<dbReference type="RefSeq" id="WP_009181831.1">
    <property type="nucleotide sequence ID" value="NZ_CM001368.1"/>
</dbReference>
<dbReference type="PANTHER" id="PTHR43065:SF23">
    <property type="entry name" value="SENSOR HISTIDINE KINASE PDTAS"/>
    <property type="match status" value="1"/>
</dbReference>
<feature type="domain" description="PAS" evidence="10">
    <location>
        <begin position="383"/>
        <end position="430"/>
    </location>
</feature>
<dbReference type="CDD" id="cd00130">
    <property type="entry name" value="PAS"/>
    <property type="match status" value="1"/>
</dbReference>
<evidence type="ECO:0000256" key="7">
    <source>
        <dbReference type="ARBA" id="ARBA00023012"/>
    </source>
</evidence>
<dbReference type="PROSITE" id="PS50112">
    <property type="entry name" value="PAS"/>
    <property type="match status" value="1"/>
</dbReference>
<comment type="subcellular location">
    <subcellularLocation>
        <location evidence="1">Membrane</location>
    </subcellularLocation>
</comment>
<dbReference type="SMART" id="SM00304">
    <property type="entry name" value="HAMP"/>
    <property type="match status" value="1"/>
</dbReference>
<keyword evidence="6" id="KW-0067">ATP-binding</keyword>
<evidence type="ECO:0000256" key="3">
    <source>
        <dbReference type="ARBA" id="ARBA00022679"/>
    </source>
</evidence>
<dbReference type="InterPro" id="IPR003660">
    <property type="entry name" value="HAMP_dom"/>
</dbReference>
<dbReference type="SUPFAM" id="SSF55874">
    <property type="entry name" value="ATPase domain of HSP90 chaperone/DNA topoisomerase II/histidine kinase"/>
    <property type="match status" value="1"/>
</dbReference>
<evidence type="ECO:0000256" key="6">
    <source>
        <dbReference type="ARBA" id="ARBA00022840"/>
    </source>
</evidence>
<feature type="coiled-coil region" evidence="8">
    <location>
        <begin position="492"/>
        <end position="519"/>
    </location>
</feature>
<keyword evidence="2" id="KW-0597">Phosphoprotein</keyword>
<dbReference type="EMBL" id="CM001368">
    <property type="protein sequence ID" value="EHJ48457.1"/>
    <property type="molecule type" value="Genomic_DNA"/>
</dbReference>
<dbReference type="PANTHER" id="PTHR43065">
    <property type="entry name" value="SENSOR HISTIDINE KINASE"/>
    <property type="match status" value="1"/>
</dbReference>
<dbReference type="AlphaFoldDB" id="G7Q6X4"/>
<dbReference type="InterPro" id="IPR029151">
    <property type="entry name" value="Sensor-like_sf"/>
</dbReference>
<dbReference type="GO" id="GO:0000160">
    <property type="term" value="P:phosphorelay signal transduction system"/>
    <property type="evidence" value="ECO:0007669"/>
    <property type="project" value="UniProtKB-KW"/>
</dbReference>
<keyword evidence="7" id="KW-0902">Two-component regulatory system</keyword>
<dbReference type="eggNOG" id="COG5000">
    <property type="taxonomic scope" value="Bacteria"/>
</dbReference>
<evidence type="ECO:0000313" key="13">
    <source>
        <dbReference type="Proteomes" id="UP000004662"/>
    </source>
</evidence>
<dbReference type="Gene3D" id="3.30.565.10">
    <property type="entry name" value="Histidine kinase-like ATPase, C-terminal domain"/>
    <property type="match status" value="1"/>
</dbReference>
<evidence type="ECO:0000259" key="10">
    <source>
        <dbReference type="PROSITE" id="PS50112"/>
    </source>
</evidence>
<evidence type="ECO:0000256" key="8">
    <source>
        <dbReference type="SAM" id="Coils"/>
    </source>
</evidence>
<evidence type="ECO:0000256" key="9">
    <source>
        <dbReference type="SAM" id="Phobius"/>
    </source>
</evidence>
<evidence type="ECO:0000256" key="2">
    <source>
        <dbReference type="ARBA" id="ARBA00022553"/>
    </source>
</evidence>
<keyword evidence="13" id="KW-1185">Reference proteome</keyword>
<evidence type="ECO:0000313" key="12">
    <source>
        <dbReference type="EMBL" id="EHJ48457.1"/>
    </source>
</evidence>
<name>G7Q6X4_9BACT</name>
<keyword evidence="5 12" id="KW-0418">Kinase</keyword>
<dbReference type="InterPro" id="IPR036890">
    <property type="entry name" value="HATPase_C_sf"/>
</dbReference>
<evidence type="ECO:0000256" key="4">
    <source>
        <dbReference type="ARBA" id="ARBA00022741"/>
    </source>
</evidence>
<keyword evidence="4" id="KW-0547">Nucleotide-binding</keyword>
<dbReference type="Pfam" id="PF02518">
    <property type="entry name" value="HATPase_c"/>
    <property type="match status" value="1"/>
</dbReference>
<evidence type="ECO:0000259" key="11">
    <source>
        <dbReference type="PROSITE" id="PS50885"/>
    </source>
</evidence>
<feature type="domain" description="HAMP" evidence="11">
    <location>
        <begin position="318"/>
        <end position="371"/>
    </location>
</feature>
<accession>G7Q6X4</accession>